<comment type="caution">
    <text evidence="1">The sequence shown here is derived from an EMBL/GenBank/DDBJ whole genome shotgun (WGS) entry which is preliminary data.</text>
</comment>
<protein>
    <submittedName>
        <fullName evidence="1">Uncharacterized protein</fullName>
    </submittedName>
</protein>
<organism evidence="1 2">
    <name type="scientific">Diphasiastrum complanatum</name>
    <name type="common">Issler's clubmoss</name>
    <name type="synonym">Lycopodium complanatum</name>
    <dbReference type="NCBI Taxonomy" id="34168"/>
    <lineage>
        <taxon>Eukaryota</taxon>
        <taxon>Viridiplantae</taxon>
        <taxon>Streptophyta</taxon>
        <taxon>Embryophyta</taxon>
        <taxon>Tracheophyta</taxon>
        <taxon>Lycopodiopsida</taxon>
        <taxon>Lycopodiales</taxon>
        <taxon>Lycopodiaceae</taxon>
        <taxon>Lycopodioideae</taxon>
        <taxon>Diphasiastrum</taxon>
    </lineage>
</organism>
<gene>
    <name evidence="1" type="ORF">O6H91_02G097900</name>
</gene>
<evidence type="ECO:0000313" key="1">
    <source>
        <dbReference type="EMBL" id="KAJ7566343.1"/>
    </source>
</evidence>
<reference evidence="2" key="1">
    <citation type="journal article" date="2024" name="Proc. Natl. Acad. Sci. U.S.A.">
        <title>Extraordinary preservation of gene collinearity over three hundred million years revealed in homosporous lycophytes.</title>
        <authorList>
            <person name="Li C."/>
            <person name="Wickell D."/>
            <person name="Kuo L.Y."/>
            <person name="Chen X."/>
            <person name="Nie B."/>
            <person name="Liao X."/>
            <person name="Peng D."/>
            <person name="Ji J."/>
            <person name="Jenkins J."/>
            <person name="Williams M."/>
            <person name="Shu S."/>
            <person name="Plott C."/>
            <person name="Barry K."/>
            <person name="Rajasekar S."/>
            <person name="Grimwood J."/>
            <person name="Han X."/>
            <person name="Sun S."/>
            <person name="Hou Z."/>
            <person name="He W."/>
            <person name="Dai G."/>
            <person name="Sun C."/>
            <person name="Schmutz J."/>
            <person name="Leebens-Mack J.H."/>
            <person name="Li F.W."/>
            <person name="Wang L."/>
        </authorList>
    </citation>
    <scope>NUCLEOTIDE SEQUENCE [LARGE SCALE GENOMIC DNA]</scope>
    <source>
        <strain evidence="2">cv. PW_Plant_1</strain>
    </source>
</reference>
<dbReference type="Proteomes" id="UP001162992">
    <property type="component" value="Chromosome 2"/>
</dbReference>
<name>A0ACC2EIP5_DIPCM</name>
<sequence length="744" mass="83834">MGQSAANKNFTLHRVSYTDSDTDRAHEMFAALDSQIKCKKGFDAGSTHEHLNHETVISGSKDDFHVKTGDRPGNSQNSCPHICRYCQREFSSGRALGGHMRAHGSFQPDLSVPWNCNPDGVPDKQQVSSSGRQSSNLHSGCEMDGSSVYQDISPSLSLRQSRWKDFISVRSGSLNKIDNESQPKSTDDITPDTVDSEDEASVNVASQNLEMDNSDFFFENDKLLVKNKKPSYTLRRNPKPSKLFVDQEYAIEAVASAPESKEILSMPNGKGHACTECGKEFLSWKGLFGHMRCHPEREWRGIQRPIAIEIGRAEKGIASMQVSGSFRMKLASFQSTQRKQSDQSECTISIGQSLTETESETDSIEAAYIKGKFESNLQTWKTRKRSKRSRQMVRSLQAVTYEAAELEKPNITSHITPTDIKEERDMANCLVMLACAGKVSQGELAHVKKKRIASYQSIDLERKNLDEFKSKDDDLQFKSWGKHPNDKISFRPDINLRRKILREAIMTVHDENNEGDQLDANELEAVIVKFECTRCKRTFKSHQALGGHRASHKKVKGCSARSYSVTRALSIFEDELTEEELLRSVEDKRLTVINHYQQKQKSLDMAISKSSKTTIHQKRTNAHVCSICHQIFKSGQALGGHKRRHWGGVGASEASNFITKQQELFVKQEVHNRKTSEDIDLNLPAPLEDVDMLCFSDRPNIQQNFSRSYSVSDDTAIAAASDPLEPVLSQNMNHHSYQTRCTRE</sequence>
<evidence type="ECO:0000313" key="2">
    <source>
        <dbReference type="Proteomes" id="UP001162992"/>
    </source>
</evidence>
<proteinExistence type="predicted"/>
<accession>A0ACC2EIP5</accession>
<dbReference type="EMBL" id="CM055093">
    <property type="protein sequence ID" value="KAJ7566343.1"/>
    <property type="molecule type" value="Genomic_DNA"/>
</dbReference>
<keyword evidence="2" id="KW-1185">Reference proteome</keyword>